<reference evidence="3" key="1">
    <citation type="submission" date="2020-06" db="EMBL/GenBank/DDBJ databases">
        <title>A chromosome-scale genome assembly of Talaromyces rugulosus W13939.</title>
        <authorList>
            <person name="Wang B."/>
            <person name="Guo L."/>
            <person name="Ye K."/>
            <person name="Wang L."/>
        </authorList>
    </citation>
    <scope>NUCLEOTIDE SEQUENCE [LARGE SCALE GENOMIC DNA]</scope>
    <source>
        <strain evidence="3">W13939</strain>
    </source>
</reference>
<sequence length="181" mass="20386">MARITPESIPELKAVGRTTGTPSDLEGLSFQTACPPDVGPRTRIVAVCGITDEADAAGPNRDGWFLTDFYLFHHLFSHVHGPTPNQIWMTSEDPERLVLKYKEYAHGDPRGERRIVLDKHILPAIRQSSSVRVLPRSDLLQRFISTLKEQSRLAKENSEHLLVLIFGHGDMDTFGECHILY</sequence>
<dbReference type="Proteomes" id="UP000509510">
    <property type="component" value="Chromosome II"/>
</dbReference>
<name>A0A7H8QSD7_TALRU</name>
<organism evidence="2 3">
    <name type="scientific">Talaromyces rugulosus</name>
    <name type="common">Penicillium rugulosum</name>
    <dbReference type="NCBI Taxonomy" id="121627"/>
    <lineage>
        <taxon>Eukaryota</taxon>
        <taxon>Fungi</taxon>
        <taxon>Dikarya</taxon>
        <taxon>Ascomycota</taxon>
        <taxon>Pezizomycotina</taxon>
        <taxon>Eurotiomycetes</taxon>
        <taxon>Eurotiomycetidae</taxon>
        <taxon>Eurotiales</taxon>
        <taxon>Trichocomaceae</taxon>
        <taxon>Talaromyces</taxon>
        <taxon>Talaromyces sect. Islandici</taxon>
    </lineage>
</organism>
<dbReference type="KEGG" id="trg:TRUGW13939_03794"/>
<protein>
    <submittedName>
        <fullName evidence="2">Uncharacterized protein</fullName>
    </submittedName>
</protein>
<keyword evidence="3" id="KW-1185">Reference proteome</keyword>
<gene>
    <name evidence="2" type="ORF">TRUGW13939_03794</name>
</gene>
<dbReference type="GeneID" id="55991297"/>
<evidence type="ECO:0000313" key="2">
    <source>
        <dbReference type="EMBL" id="QKX56688.1"/>
    </source>
</evidence>
<dbReference type="OrthoDB" id="3000060at2759"/>
<dbReference type="AlphaFoldDB" id="A0A7H8QSD7"/>
<evidence type="ECO:0000256" key="1">
    <source>
        <dbReference type="SAM" id="MobiDB-lite"/>
    </source>
</evidence>
<accession>A0A7H8QSD7</accession>
<evidence type="ECO:0000313" key="3">
    <source>
        <dbReference type="Proteomes" id="UP000509510"/>
    </source>
</evidence>
<dbReference type="RefSeq" id="XP_035342866.1">
    <property type="nucleotide sequence ID" value="XM_035486973.1"/>
</dbReference>
<dbReference type="EMBL" id="CP055899">
    <property type="protein sequence ID" value="QKX56688.1"/>
    <property type="molecule type" value="Genomic_DNA"/>
</dbReference>
<proteinExistence type="predicted"/>
<feature type="region of interest" description="Disordered" evidence="1">
    <location>
        <begin position="1"/>
        <end position="28"/>
    </location>
</feature>